<feature type="domain" description="TRNA-binding" evidence="7">
    <location>
        <begin position="150"/>
        <end position="251"/>
    </location>
</feature>
<keyword evidence="4 6" id="KW-0694">RNA-binding</keyword>
<comment type="subcellular location">
    <subcellularLocation>
        <location evidence="1">Cytoplasm</location>
    </subcellularLocation>
</comment>
<accession>R4G3R9</accession>
<dbReference type="GO" id="GO:0000049">
    <property type="term" value="F:tRNA binding"/>
    <property type="evidence" value="ECO:0007669"/>
    <property type="project" value="UniProtKB-UniRule"/>
</dbReference>
<dbReference type="InterPro" id="IPR051270">
    <property type="entry name" value="Tyrosine-tRNA_ligase_regulator"/>
</dbReference>
<dbReference type="Gene3D" id="2.40.50.140">
    <property type="entry name" value="Nucleic acid-binding proteins"/>
    <property type="match status" value="1"/>
</dbReference>
<dbReference type="SUPFAM" id="SSF50249">
    <property type="entry name" value="Nucleic acid-binding proteins"/>
    <property type="match status" value="1"/>
</dbReference>
<dbReference type="InterPro" id="IPR002547">
    <property type="entry name" value="tRNA-bd_dom"/>
</dbReference>
<protein>
    <submittedName>
        <fullName evidence="8">Putative trna-binding-domain-containing emap2-like protein</fullName>
    </submittedName>
</protein>
<dbReference type="PANTHER" id="PTHR11586:SF33">
    <property type="entry name" value="AMINOACYL TRNA SYNTHASE COMPLEX-INTERACTING MULTIFUNCTIONAL PROTEIN 1"/>
    <property type="match status" value="1"/>
</dbReference>
<proteinExistence type="evidence at transcript level"/>
<dbReference type="VEuPathDB" id="VectorBase:RPRC012133"/>
<keyword evidence="3 6" id="KW-0820">tRNA-binding</keyword>
<sequence>MNFENNQAMNKFNEIVCASEEIDTAVKTLSDEMSSLEELSWKKNKINTLKKENEELHRLIVHFKKELCDLEIANGKKQIQSAIKIPVKEVTLQGKCAKKEPATLILSNKPTDVTSNKKIQKKDIQKEEKTISKEGSSKRMVAGEEVLPIDIGRLDLKVGRILDIQRHKDADTLFVEKVDVGAKEPITVVSGLVKHIPIEELENRLVVVLCNLKPAKMRRVTSERMVMCACTTDRVEVLSPSPTCKPGDLVTVPGYPSPPNGPEPVLNPKKKIFETLAPELLTDSEGFATYRGVRWEVPGGYVKSATLFGVNIK</sequence>
<keyword evidence="2" id="KW-0963">Cytoplasm</keyword>
<evidence type="ECO:0000259" key="7">
    <source>
        <dbReference type="PROSITE" id="PS50886"/>
    </source>
</evidence>
<dbReference type="CDD" id="cd02799">
    <property type="entry name" value="tRNA_bind_EMAP-II_like"/>
    <property type="match status" value="1"/>
</dbReference>
<dbReference type="HOGENOM" id="CLU_009710_6_1_1"/>
<name>R4G3R9_RHOPR</name>
<evidence type="ECO:0000256" key="3">
    <source>
        <dbReference type="ARBA" id="ARBA00022555"/>
    </source>
</evidence>
<dbReference type="InterPro" id="IPR012340">
    <property type="entry name" value="NA-bd_OB-fold"/>
</dbReference>
<organism evidence="8">
    <name type="scientific">Rhodnius prolixus</name>
    <name type="common">Triatomid bug</name>
    <dbReference type="NCBI Taxonomy" id="13249"/>
    <lineage>
        <taxon>Eukaryota</taxon>
        <taxon>Metazoa</taxon>
        <taxon>Ecdysozoa</taxon>
        <taxon>Arthropoda</taxon>
        <taxon>Hexapoda</taxon>
        <taxon>Insecta</taxon>
        <taxon>Pterygota</taxon>
        <taxon>Neoptera</taxon>
        <taxon>Paraneoptera</taxon>
        <taxon>Hemiptera</taxon>
        <taxon>Heteroptera</taxon>
        <taxon>Panheteroptera</taxon>
        <taxon>Cimicomorpha</taxon>
        <taxon>Reduviidae</taxon>
        <taxon>Triatominae</taxon>
        <taxon>Rhodnius</taxon>
    </lineage>
</organism>
<evidence type="ECO:0000256" key="5">
    <source>
        <dbReference type="ARBA" id="ARBA00022917"/>
    </source>
</evidence>
<dbReference type="GO" id="GO:0005737">
    <property type="term" value="C:cytoplasm"/>
    <property type="evidence" value="ECO:0007669"/>
    <property type="project" value="UniProtKB-SubCell"/>
</dbReference>
<evidence type="ECO:0000256" key="2">
    <source>
        <dbReference type="ARBA" id="ARBA00022490"/>
    </source>
</evidence>
<evidence type="ECO:0000256" key="1">
    <source>
        <dbReference type="ARBA" id="ARBA00004496"/>
    </source>
</evidence>
<keyword evidence="5" id="KW-0648">Protein biosynthesis</keyword>
<dbReference type="PANTHER" id="PTHR11586">
    <property type="entry name" value="TRNA-AMINOACYLATION COFACTOR ARC1 FAMILY MEMBER"/>
    <property type="match status" value="1"/>
</dbReference>
<dbReference type="GO" id="GO:0006412">
    <property type="term" value="P:translation"/>
    <property type="evidence" value="ECO:0007669"/>
    <property type="project" value="UniProtKB-KW"/>
</dbReference>
<dbReference type="AlphaFoldDB" id="R4G3R9"/>
<dbReference type="Pfam" id="PF01588">
    <property type="entry name" value="tRNA_bind"/>
    <property type="match status" value="1"/>
</dbReference>
<reference evidence="8" key="1">
    <citation type="submission" date="2013-04" db="EMBL/GenBank/DDBJ databases">
        <title>An insight into the transcriptome of the digestive tract of the blood sucking bug, Rhodnius prolixus.</title>
        <authorList>
            <person name="Ribeiro J.M.C."/>
            <person name="Genta F.A."/>
            <person name="Sorgine M.H.F."/>
            <person name="Paiva-Silva G.O."/>
            <person name="Majerowicz D."/>
            <person name="Medeiros M."/>
            <person name="Koerich L."/>
            <person name="Terra W.R."/>
            <person name="Ferreira C."/>
            <person name="Pimentel A.C."/>
            <person name="Bisch P.M."/>
            <person name="Diniz M.M.P."/>
            <person name="Nascimento R."/>
            <person name="Salmon D."/>
            <person name="Silber A.M."/>
            <person name="Alves M."/>
            <person name="Oliveira M.F."/>
            <person name="Gondim K.C."/>
            <person name="Silva Neto M.A.C."/>
            <person name="Atella G.C."/>
            <person name="Araujo H."/>
            <person name="Dias F.S."/>
            <person name="Polycarpo C.R."/>
            <person name="Fampa P."/>
            <person name="Melo A.C."/>
            <person name="Tanaka A.S."/>
            <person name="Balczun C."/>
            <person name="Oliveira J.H.M."/>
            <person name="Goncalves R."/>
            <person name="Lazoski C."/>
            <person name="Pereira M.A."/>
            <person name="Rivera-Pomar R."/>
            <person name="Diambra L."/>
            <person name="Schaub G.A."/>
            <person name="Garcia E.S."/>
            <person name="Azambuja P."/>
            <person name="Braz G.R.C."/>
            <person name="Oliveira P.L."/>
        </authorList>
    </citation>
    <scope>NUCLEOTIDE SEQUENCE</scope>
</reference>
<dbReference type="PROSITE" id="PS50886">
    <property type="entry name" value="TRBD"/>
    <property type="match status" value="1"/>
</dbReference>
<evidence type="ECO:0000313" key="8">
    <source>
        <dbReference type="EMBL" id="JAA75530.1"/>
    </source>
</evidence>
<evidence type="ECO:0000256" key="6">
    <source>
        <dbReference type="PROSITE-ProRule" id="PRU00209"/>
    </source>
</evidence>
<dbReference type="FunFam" id="2.40.50.140:FF:000047">
    <property type="entry name" value="tyrosine--tRNA ligase, cytoplasmic isoform X2"/>
    <property type="match status" value="1"/>
</dbReference>
<evidence type="ECO:0000256" key="4">
    <source>
        <dbReference type="ARBA" id="ARBA00022884"/>
    </source>
</evidence>
<dbReference type="EMBL" id="GAHY01001980">
    <property type="protein sequence ID" value="JAA75530.1"/>
    <property type="molecule type" value="mRNA"/>
</dbReference>